<dbReference type="RefSeq" id="WP_318327476.1">
    <property type="nucleotide sequence ID" value="NZ_JAWQIZ010000002.1"/>
</dbReference>
<name>A0ABU5M1V9_RAOPL</name>
<protein>
    <submittedName>
        <fullName evidence="3">PhzF family phenazine biosynthesis protein</fullName>
    </submittedName>
</protein>
<evidence type="ECO:0000313" key="4">
    <source>
        <dbReference type="Proteomes" id="UP001293169"/>
    </source>
</evidence>
<gene>
    <name evidence="3" type="ORF">U5E74_11035</name>
</gene>
<dbReference type="Proteomes" id="UP001293169">
    <property type="component" value="Unassembled WGS sequence"/>
</dbReference>
<sequence length="277" mass="30320">MKEIPMYLISAFSERPFAGNPAAVCLLDAWLADDILLKMAQQHNQSETAFVVREGESFSLRWFTTRNEVNLCGHATLASAHVIFHHLDFPHAAIHFATASGRLTVSREGDWLTLDFPACATQESTPPAALLAGLGIERYVSARRGRAWLIELASREEVAAVRPTIAAMTPGEHKVTITAPGDGQYDFVSRFFSPGEAVWEDPVTGSAHTMLIPFWSARLGKSKMLARQISPRGGDIRCELKGDRVLMAGQAVTWCRGEFCYAESIPTAASRESGMPA</sequence>
<dbReference type="PIRSF" id="PIRSF016184">
    <property type="entry name" value="PhzC_PhzF"/>
    <property type="match status" value="1"/>
</dbReference>
<comment type="similarity">
    <text evidence="1">Belongs to the PhzF family.</text>
</comment>
<comment type="caution">
    <text evidence="3">The sequence shown here is derived from an EMBL/GenBank/DDBJ whole genome shotgun (WGS) entry which is preliminary data.</text>
</comment>
<keyword evidence="2" id="KW-0413">Isomerase</keyword>
<accession>A0ABU5M1V9</accession>
<dbReference type="SUPFAM" id="SSF54506">
    <property type="entry name" value="Diaminopimelate epimerase-like"/>
    <property type="match status" value="1"/>
</dbReference>
<dbReference type="EMBL" id="JAXUDK010000006">
    <property type="protein sequence ID" value="MDZ7466189.1"/>
    <property type="molecule type" value="Genomic_DNA"/>
</dbReference>
<dbReference type="InterPro" id="IPR003719">
    <property type="entry name" value="Phenazine_PhzF-like"/>
</dbReference>
<evidence type="ECO:0000256" key="1">
    <source>
        <dbReference type="ARBA" id="ARBA00008270"/>
    </source>
</evidence>
<organism evidence="3 4">
    <name type="scientific">Raoultella planticola</name>
    <name type="common">Klebsiella planticola</name>
    <dbReference type="NCBI Taxonomy" id="575"/>
    <lineage>
        <taxon>Bacteria</taxon>
        <taxon>Pseudomonadati</taxon>
        <taxon>Pseudomonadota</taxon>
        <taxon>Gammaproteobacteria</taxon>
        <taxon>Enterobacterales</taxon>
        <taxon>Enterobacteriaceae</taxon>
        <taxon>Klebsiella/Raoultella group</taxon>
        <taxon>Raoultella</taxon>
    </lineage>
</organism>
<proteinExistence type="inferred from homology"/>
<dbReference type="PANTHER" id="PTHR13774">
    <property type="entry name" value="PHENAZINE BIOSYNTHESIS PROTEIN"/>
    <property type="match status" value="1"/>
</dbReference>
<dbReference type="Gene3D" id="3.10.310.10">
    <property type="entry name" value="Diaminopimelate Epimerase, Chain A, domain 1"/>
    <property type="match status" value="2"/>
</dbReference>
<reference evidence="3 4" key="1">
    <citation type="submission" date="2023-12" db="EMBL/GenBank/DDBJ databases">
        <title>N/s.</title>
        <authorList>
            <person name="Dale J."/>
        </authorList>
    </citation>
    <scope>NUCLEOTIDE SEQUENCE [LARGE SCALE GENOMIC DNA]</scope>
    <source>
        <strain evidence="3 4">2023EL-01226</strain>
    </source>
</reference>
<dbReference type="Pfam" id="PF02567">
    <property type="entry name" value="PhzC-PhzF"/>
    <property type="match status" value="1"/>
</dbReference>
<dbReference type="PANTHER" id="PTHR13774:SF17">
    <property type="entry name" value="PHENAZINE BIOSYNTHESIS-LIKE DOMAIN-CONTAINING PROTEIN"/>
    <property type="match status" value="1"/>
</dbReference>
<keyword evidence="4" id="KW-1185">Reference proteome</keyword>
<evidence type="ECO:0000313" key="3">
    <source>
        <dbReference type="EMBL" id="MDZ7466189.1"/>
    </source>
</evidence>
<dbReference type="NCBIfam" id="TIGR00654">
    <property type="entry name" value="PhzF_family"/>
    <property type="match status" value="1"/>
</dbReference>
<evidence type="ECO:0000256" key="2">
    <source>
        <dbReference type="ARBA" id="ARBA00023235"/>
    </source>
</evidence>